<name>A0ABS4LR25_9ACTN</name>
<dbReference type="Proteomes" id="UP001519309">
    <property type="component" value="Unassembled WGS sequence"/>
</dbReference>
<dbReference type="EMBL" id="JAGGLP010000005">
    <property type="protein sequence ID" value="MBP2049855.1"/>
    <property type="molecule type" value="Genomic_DNA"/>
</dbReference>
<proteinExistence type="predicted"/>
<accession>A0ABS4LR25</accession>
<evidence type="ECO:0000313" key="1">
    <source>
        <dbReference type="EMBL" id="MBP2049855.1"/>
    </source>
</evidence>
<sequence length="52" mass="5483">MFGSVCGAAVAVFHRGPAEVTMGRKVYSMGEYVEVNGTTIWTEGRGQGPTSC</sequence>
<protein>
    <submittedName>
        <fullName evidence="1">Uncharacterized protein</fullName>
    </submittedName>
</protein>
<keyword evidence="2" id="KW-1185">Reference proteome</keyword>
<comment type="caution">
    <text evidence="1">The sequence shown here is derived from an EMBL/GenBank/DDBJ whole genome shotgun (WGS) entry which is preliminary data.</text>
</comment>
<evidence type="ECO:0000313" key="2">
    <source>
        <dbReference type="Proteomes" id="UP001519309"/>
    </source>
</evidence>
<gene>
    <name evidence="1" type="ORF">J2Z21_002791</name>
</gene>
<reference evidence="1 2" key="1">
    <citation type="submission" date="2021-03" db="EMBL/GenBank/DDBJ databases">
        <title>Genomic Encyclopedia of Type Strains, Phase IV (KMG-IV): sequencing the most valuable type-strain genomes for metagenomic binning, comparative biology and taxonomic classification.</title>
        <authorList>
            <person name="Goeker M."/>
        </authorList>
    </citation>
    <scope>NUCLEOTIDE SEQUENCE [LARGE SCALE GENOMIC DNA]</scope>
    <source>
        <strain evidence="1 2">DSM 40499</strain>
    </source>
</reference>
<organism evidence="1 2">
    <name type="scientific">Streptomyces griseochromogenes</name>
    <dbReference type="NCBI Taxonomy" id="68214"/>
    <lineage>
        <taxon>Bacteria</taxon>
        <taxon>Bacillati</taxon>
        <taxon>Actinomycetota</taxon>
        <taxon>Actinomycetes</taxon>
        <taxon>Kitasatosporales</taxon>
        <taxon>Streptomycetaceae</taxon>
        <taxon>Streptomyces</taxon>
    </lineage>
</organism>